<reference evidence="7" key="1">
    <citation type="submission" date="2020-07" db="EMBL/GenBank/DDBJ databases">
        <title>Metabolic diversity and evolutionary history of the archaeal phylum ###Micrarchaeota### uncovered from a freshwater lake metagenome.</title>
        <authorList>
            <person name="Kadnikov V.V."/>
            <person name="Savvichev A.S."/>
            <person name="Mardanov A.V."/>
            <person name="Beletsky A.V."/>
            <person name="Chupakov A.V."/>
            <person name="Kokryatskaya N.M."/>
            <person name="Pimenov N.V."/>
            <person name="Ravin N.V."/>
        </authorList>
    </citation>
    <scope>NUCLEOTIDE SEQUENCE [LARGE SCALE GENOMIC DNA]</scope>
</reference>
<evidence type="ECO:0000256" key="2">
    <source>
        <dbReference type="ARBA" id="ARBA00023002"/>
    </source>
</evidence>
<dbReference type="GO" id="GO:0004022">
    <property type="term" value="F:alcohol dehydrogenase (NAD+) activity"/>
    <property type="evidence" value="ECO:0007669"/>
    <property type="project" value="TreeGrafter"/>
</dbReference>
<dbReference type="InterPro" id="IPR001670">
    <property type="entry name" value="ADH_Fe/GldA"/>
</dbReference>
<dbReference type="FunFam" id="3.40.50.1970:FF:000003">
    <property type="entry name" value="Alcohol dehydrogenase, iron-containing"/>
    <property type="match status" value="1"/>
</dbReference>
<feature type="domain" description="Alcohol dehydrogenase iron-type/glycerol dehydrogenase GldA" evidence="4">
    <location>
        <begin position="7"/>
        <end position="171"/>
    </location>
</feature>
<proteinExistence type="inferred from homology"/>
<evidence type="ECO:0000313" key="6">
    <source>
        <dbReference type="EMBL" id="QLJ52645.1"/>
    </source>
</evidence>
<evidence type="ECO:0000313" key="7">
    <source>
        <dbReference type="Proteomes" id="UP000510821"/>
    </source>
</evidence>
<evidence type="ECO:0000256" key="3">
    <source>
        <dbReference type="ARBA" id="ARBA00023027"/>
    </source>
</evidence>
<dbReference type="AlphaFoldDB" id="A0A7D5XC10"/>
<accession>A0A7D5XC10</accession>
<comment type="similarity">
    <text evidence="1">Belongs to the iron-containing alcohol dehydrogenase family.</text>
</comment>
<feature type="domain" description="Fe-containing alcohol dehydrogenase-like C-terminal" evidence="5">
    <location>
        <begin position="182"/>
        <end position="359"/>
    </location>
</feature>
<dbReference type="InterPro" id="IPR018211">
    <property type="entry name" value="ADH_Fe_CS"/>
</dbReference>
<dbReference type="InterPro" id="IPR056798">
    <property type="entry name" value="ADH_Fe_C"/>
</dbReference>
<dbReference type="Gene3D" id="1.20.1090.10">
    <property type="entry name" value="Dehydroquinate synthase-like - alpha domain"/>
    <property type="match status" value="1"/>
</dbReference>
<dbReference type="PANTHER" id="PTHR11496:SF102">
    <property type="entry name" value="ALCOHOL DEHYDROGENASE 4"/>
    <property type="match status" value="1"/>
</dbReference>
<dbReference type="PROSITE" id="PS00913">
    <property type="entry name" value="ADH_IRON_1"/>
    <property type="match status" value="1"/>
</dbReference>
<dbReference type="Proteomes" id="UP000510821">
    <property type="component" value="Chromosome"/>
</dbReference>
<dbReference type="SUPFAM" id="SSF56796">
    <property type="entry name" value="Dehydroquinate synthase-like"/>
    <property type="match status" value="1"/>
</dbReference>
<dbReference type="InterPro" id="IPR039697">
    <property type="entry name" value="Alcohol_dehydrogenase_Fe"/>
</dbReference>
<dbReference type="KEGG" id="flt:Sv326_0470"/>
<keyword evidence="3" id="KW-0520">NAD</keyword>
<evidence type="ECO:0000259" key="5">
    <source>
        <dbReference type="Pfam" id="PF25137"/>
    </source>
</evidence>
<protein>
    <submittedName>
        <fullName evidence="6">Iron-containing alcohol dehydrogenase, class IV</fullName>
    </submittedName>
</protein>
<sequence>MWEFQLPTKIIFGRGSIDRVWENVDKKKVLLVTGKSGFREQTARKIRKQLGSAEIAVYDKVEPNPTYQNVDEGVELVSDARSQMIIALGGGSVIDAAKLIALLAVNEGDAYDYAFRGKKIERKGLPLLAIPTTAGTGSEVTPFAVISDKEKKLKAPVRNRYLFPKVAVVDPQLTASMPKELTANTGADALAHALEALWSKKAGPITDYLALRAVKIIFENLKKACDEPQNIEVREEMSLASLLGGMAISNAWTGPAHAISYPFTTHFGVAHGNACSLTLPEVMEFNALKSEKINRITQLYGPEKLRELFKGVGLKTKLSEVGVKKEDIPVILEGVVASTLETNMVKMEKGDIEALLNKIL</sequence>
<dbReference type="Gene3D" id="3.40.50.1970">
    <property type="match status" value="1"/>
</dbReference>
<evidence type="ECO:0000256" key="1">
    <source>
        <dbReference type="ARBA" id="ARBA00007358"/>
    </source>
</evidence>
<dbReference type="Pfam" id="PF00465">
    <property type="entry name" value="Fe-ADH"/>
    <property type="match status" value="1"/>
</dbReference>
<evidence type="ECO:0000259" key="4">
    <source>
        <dbReference type="Pfam" id="PF00465"/>
    </source>
</evidence>
<name>A0A7D5XC10_FERL1</name>
<gene>
    <name evidence="6" type="ORF">Sv326_0470</name>
</gene>
<dbReference type="PANTHER" id="PTHR11496">
    <property type="entry name" value="ALCOHOL DEHYDROGENASE"/>
    <property type="match status" value="1"/>
</dbReference>
<organism evidence="6 7">
    <name type="scientific">Fermentimicrarchaeum limneticum</name>
    <dbReference type="NCBI Taxonomy" id="2795018"/>
    <lineage>
        <taxon>Archaea</taxon>
        <taxon>Candidatus Micrarchaeota</taxon>
        <taxon>Candidatus Fermentimicrarchaeales</taxon>
        <taxon>Candidatus Fermentimicrarchaeaceae</taxon>
        <taxon>Candidatus Fermentimicrarchaeum</taxon>
    </lineage>
</organism>
<dbReference type="EMBL" id="CP058998">
    <property type="protein sequence ID" value="QLJ52645.1"/>
    <property type="molecule type" value="Genomic_DNA"/>
</dbReference>
<keyword evidence="2" id="KW-0560">Oxidoreductase</keyword>
<dbReference type="Pfam" id="PF25137">
    <property type="entry name" value="ADH_Fe_C"/>
    <property type="match status" value="1"/>
</dbReference>
<dbReference type="GO" id="GO:0046872">
    <property type="term" value="F:metal ion binding"/>
    <property type="evidence" value="ECO:0007669"/>
    <property type="project" value="InterPro"/>
</dbReference>